<organism evidence="2 3">
    <name type="scientific">Cnephaeus nilssonii</name>
    <name type="common">Northern bat</name>
    <name type="synonym">Eptesicus nilssonii</name>
    <dbReference type="NCBI Taxonomy" id="3371016"/>
    <lineage>
        <taxon>Eukaryota</taxon>
        <taxon>Metazoa</taxon>
        <taxon>Chordata</taxon>
        <taxon>Craniata</taxon>
        <taxon>Vertebrata</taxon>
        <taxon>Euteleostomi</taxon>
        <taxon>Mammalia</taxon>
        <taxon>Eutheria</taxon>
        <taxon>Laurasiatheria</taxon>
        <taxon>Chiroptera</taxon>
        <taxon>Yangochiroptera</taxon>
        <taxon>Vespertilionidae</taxon>
        <taxon>Cnephaeus</taxon>
    </lineage>
</organism>
<evidence type="ECO:0000313" key="3">
    <source>
        <dbReference type="Proteomes" id="UP001177744"/>
    </source>
</evidence>
<name>A0AA40LGG8_CNENI</name>
<dbReference type="EMBL" id="JAULJE010000018">
    <property type="protein sequence ID" value="KAK1332626.1"/>
    <property type="molecule type" value="Genomic_DNA"/>
</dbReference>
<comment type="caution">
    <text evidence="2">The sequence shown here is derived from an EMBL/GenBank/DDBJ whole genome shotgun (WGS) entry which is preliminary data.</text>
</comment>
<dbReference type="Proteomes" id="UP001177744">
    <property type="component" value="Unassembled WGS sequence"/>
</dbReference>
<proteinExistence type="predicted"/>
<evidence type="ECO:0000313" key="2">
    <source>
        <dbReference type="EMBL" id="KAK1332626.1"/>
    </source>
</evidence>
<dbReference type="AlphaFoldDB" id="A0AA40LGG8"/>
<sequence length="130" mass="13718">MFSADLGGVGPGCRSESRPLRPCVDVSLPGPRCAPGRRGRSTTRAPSGAPAPPGTVAMSGASRLSPLGVGLGHLVAEARDAARTLPHPGHATRLQCPAEWPCNRVPDERRYSLPLKSVYMRQIDQMVGLI</sequence>
<evidence type="ECO:0000256" key="1">
    <source>
        <dbReference type="SAM" id="MobiDB-lite"/>
    </source>
</evidence>
<keyword evidence="3" id="KW-1185">Reference proteome</keyword>
<gene>
    <name evidence="2" type="ORF">QTO34_007309</name>
</gene>
<accession>A0AA40LGG8</accession>
<feature type="region of interest" description="Disordered" evidence="1">
    <location>
        <begin position="1"/>
        <end position="61"/>
    </location>
</feature>
<protein>
    <submittedName>
        <fullName evidence="2">Uncharacterized protein</fullName>
    </submittedName>
</protein>
<reference evidence="2" key="1">
    <citation type="submission" date="2023-06" db="EMBL/GenBank/DDBJ databases">
        <title>Reference genome for the Northern bat (Eptesicus nilssonii), a most northern bat species.</title>
        <authorList>
            <person name="Laine V.N."/>
            <person name="Pulliainen A.T."/>
            <person name="Lilley T.M."/>
        </authorList>
    </citation>
    <scope>NUCLEOTIDE SEQUENCE</scope>
    <source>
        <strain evidence="2">BLF_Eptnil</strain>
        <tissue evidence="2">Kidney</tissue>
    </source>
</reference>